<name>A0A7S4LA70_9EUKA</name>
<dbReference type="InterPro" id="IPR032675">
    <property type="entry name" value="LRR_dom_sf"/>
</dbReference>
<sequence>MLVFLFVRLEDTAKEYDILDWQDALLRGFFHDISEKGKKYFSNDDTLRIGLWNHVTCQNQEVISLDLDGILYGNFSLCCAPPTTRTLVVRSCKQRYPINTRCLPRRLERVNLFNNKIFGCPDLTKLPPHLITLNFSFNRMVGPIALRDLPRGMTELYITFNRIQQEIVFYEKIPKTLQRITLLDAKGSRNIKLISPVDPDDAVDPRIFDEIDGNIHTIFFENKTK</sequence>
<dbReference type="Gene3D" id="3.80.10.10">
    <property type="entry name" value="Ribonuclease Inhibitor"/>
    <property type="match status" value="1"/>
</dbReference>
<dbReference type="AlphaFoldDB" id="A0A7S4LA70"/>
<proteinExistence type="predicted"/>
<organism evidence="1">
    <name type="scientific">Paramoeba aestuarina</name>
    <dbReference type="NCBI Taxonomy" id="180227"/>
    <lineage>
        <taxon>Eukaryota</taxon>
        <taxon>Amoebozoa</taxon>
        <taxon>Discosea</taxon>
        <taxon>Flabellinia</taxon>
        <taxon>Dactylopodida</taxon>
        <taxon>Paramoebidae</taxon>
        <taxon>Paramoeba</taxon>
    </lineage>
</organism>
<accession>A0A7S4LA70</accession>
<gene>
    <name evidence="1" type="ORF">NAES01612_LOCUS17193</name>
</gene>
<dbReference type="SUPFAM" id="SSF52075">
    <property type="entry name" value="Outer arm dynein light chain 1"/>
    <property type="match status" value="1"/>
</dbReference>
<evidence type="ECO:0000313" key="1">
    <source>
        <dbReference type="EMBL" id="CAE2318929.1"/>
    </source>
</evidence>
<evidence type="ECO:0008006" key="2">
    <source>
        <dbReference type="Google" id="ProtNLM"/>
    </source>
</evidence>
<dbReference type="EMBL" id="HBKR01026253">
    <property type="protein sequence ID" value="CAE2318929.1"/>
    <property type="molecule type" value="Transcribed_RNA"/>
</dbReference>
<reference evidence="1" key="1">
    <citation type="submission" date="2021-01" db="EMBL/GenBank/DDBJ databases">
        <authorList>
            <person name="Corre E."/>
            <person name="Pelletier E."/>
            <person name="Niang G."/>
            <person name="Scheremetjew M."/>
            <person name="Finn R."/>
            <person name="Kale V."/>
            <person name="Holt S."/>
            <person name="Cochrane G."/>
            <person name="Meng A."/>
            <person name="Brown T."/>
            <person name="Cohen L."/>
        </authorList>
    </citation>
    <scope>NUCLEOTIDE SEQUENCE</scope>
    <source>
        <strain evidence="1">SoJaBio B1-5/56/2</strain>
    </source>
</reference>
<protein>
    <recommendedName>
        <fullName evidence="2">Leucine-rich repeat protein</fullName>
    </recommendedName>
</protein>